<sequence>MREELKNVKTIETVKKPRCKKRNKKSCTYYYERVKETKIEKKIAEKKIRKVEC</sequence>
<dbReference type="AlphaFoldDB" id="D5DU63"/>
<dbReference type="STRING" id="545693.BMQ_2703"/>
<accession>D5DU63</accession>
<dbReference type="Proteomes" id="UP000000935">
    <property type="component" value="Chromosome"/>
</dbReference>
<protein>
    <submittedName>
        <fullName evidence="1">Uncharacterized protein</fullName>
    </submittedName>
</protein>
<name>D5DU63_PRIM1</name>
<evidence type="ECO:0000313" key="2">
    <source>
        <dbReference type="Proteomes" id="UP000000935"/>
    </source>
</evidence>
<gene>
    <name evidence="1" type="ordered locus">BMQ_2703</name>
</gene>
<dbReference type="EMBL" id="CP001983">
    <property type="protein sequence ID" value="ADE69725.1"/>
    <property type="molecule type" value="Genomic_DNA"/>
</dbReference>
<proteinExistence type="predicted"/>
<dbReference type="HOGENOM" id="CLU_3058595_0_0_9"/>
<reference evidence="1 2" key="1">
    <citation type="journal article" date="2011" name="J. Bacteriol.">
        <title>Genome sequences of the biotechnologically important Bacillus megaterium strains QM B1551 and DSM319.</title>
        <authorList>
            <person name="Eppinger M."/>
            <person name="Bunk B."/>
            <person name="Johns M.A."/>
            <person name="Edirisinghe J.N."/>
            <person name="Kutumbaka K.K."/>
            <person name="Koenig S.S."/>
            <person name="Huot Creasy H."/>
            <person name="Rosovitz M.J."/>
            <person name="Riley D.R."/>
            <person name="Daugherty S."/>
            <person name="Martin M."/>
            <person name="Elbourne L.D."/>
            <person name="Paulsen I."/>
            <person name="Biedendieck R."/>
            <person name="Braun C."/>
            <person name="Grayburn S."/>
            <person name="Dhingra S."/>
            <person name="Lukyanchuk V."/>
            <person name="Ball B."/>
            <person name="Ul-Qamar R."/>
            <person name="Seibel J."/>
            <person name="Bremer E."/>
            <person name="Jahn D."/>
            <person name="Ravel J."/>
            <person name="Vary P.S."/>
        </authorList>
    </citation>
    <scope>NUCLEOTIDE SEQUENCE [LARGE SCALE GENOMIC DNA]</scope>
    <source>
        <strain evidence="2">ATCC 12872 / QMB1551</strain>
    </source>
</reference>
<organism evidence="1 2">
    <name type="scientific">Priestia megaterium (strain ATCC 12872 / QMB1551)</name>
    <name type="common">Bacillus megaterium</name>
    <dbReference type="NCBI Taxonomy" id="545693"/>
    <lineage>
        <taxon>Bacteria</taxon>
        <taxon>Bacillati</taxon>
        <taxon>Bacillota</taxon>
        <taxon>Bacilli</taxon>
        <taxon>Bacillales</taxon>
        <taxon>Bacillaceae</taxon>
        <taxon>Priestia</taxon>
    </lineage>
</organism>
<dbReference type="KEGG" id="bmq:BMQ_2703"/>
<evidence type="ECO:0000313" key="1">
    <source>
        <dbReference type="EMBL" id="ADE69725.1"/>
    </source>
</evidence>
<keyword evidence="2" id="KW-1185">Reference proteome</keyword>